<feature type="domain" description="ABC transporter" evidence="13">
    <location>
        <begin position="399"/>
        <end position="621"/>
    </location>
</feature>
<feature type="domain" description="ABC transmembrane type-1" evidence="14">
    <location>
        <begin position="82"/>
        <end position="359"/>
    </location>
</feature>
<feature type="non-terminal residue" evidence="15">
    <location>
        <position position="1069"/>
    </location>
</feature>
<dbReference type="eggNOG" id="KOG0054">
    <property type="taxonomic scope" value="Eukaryota"/>
</dbReference>
<evidence type="ECO:0000256" key="8">
    <source>
        <dbReference type="ARBA" id="ARBA00022840"/>
    </source>
</evidence>
<dbReference type="RefSeq" id="XP_005836796.1">
    <property type="nucleotide sequence ID" value="XM_005836739.1"/>
</dbReference>
<dbReference type="HOGENOM" id="CLU_000604_27_0_1"/>
<feature type="transmembrane region" description="Helical" evidence="12">
    <location>
        <begin position="303"/>
        <end position="324"/>
    </location>
</feature>
<keyword evidence="6" id="KW-0677">Repeat</keyword>
<comment type="subcellular location">
    <subcellularLocation>
        <location evidence="2">Plastid</location>
        <location evidence="2">Chloroplast</location>
    </subcellularLocation>
    <subcellularLocation>
        <location evidence="1">Vacuole membrane</location>
        <topology evidence="1">Multi-pass membrane protein</topology>
    </subcellularLocation>
</comment>
<dbReference type="Proteomes" id="UP000011087">
    <property type="component" value="Unassembled WGS sequence"/>
</dbReference>
<dbReference type="PaxDb" id="55529-EKX49816"/>
<dbReference type="GO" id="GO:0140359">
    <property type="term" value="F:ABC-type transporter activity"/>
    <property type="evidence" value="ECO:0007669"/>
    <property type="project" value="InterPro"/>
</dbReference>
<evidence type="ECO:0000256" key="7">
    <source>
        <dbReference type="ARBA" id="ARBA00022741"/>
    </source>
</evidence>
<gene>
    <name evidence="15" type="ORF">GUITHDRAFT_41282</name>
</gene>
<evidence type="ECO:0000256" key="12">
    <source>
        <dbReference type="SAM" id="Phobius"/>
    </source>
</evidence>
<feature type="transmembrane region" description="Helical" evidence="12">
    <location>
        <begin position="924"/>
        <end position="944"/>
    </location>
</feature>
<dbReference type="Pfam" id="PF00664">
    <property type="entry name" value="ABC_membrane"/>
    <property type="match status" value="2"/>
</dbReference>
<reference evidence="16" key="3">
    <citation type="submission" date="2015-06" db="UniProtKB">
        <authorList>
            <consortium name="EnsemblProtists"/>
        </authorList>
    </citation>
    <scope>IDENTIFICATION</scope>
</reference>
<feature type="region of interest" description="Disordered" evidence="11">
    <location>
        <begin position="622"/>
        <end position="666"/>
    </location>
</feature>
<evidence type="ECO:0000259" key="14">
    <source>
        <dbReference type="PROSITE" id="PS50929"/>
    </source>
</evidence>
<accession>L1JMK6</accession>
<evidence type="ECO:0000256" key="9">
    <source>
        <dbReference type="ARBA" id="ARBA00022989"/>
    </source>
</evidence>
<feature type="compositionally biased region" description="Acidic residues" evidence="11">
    <location>
        <begin position="622"/>
        <end position="632"/>
    </location>
</feature>
<evidence type="ECO:0000256" key="10">
    <source>
        <dbReference type="ARBA" id="ARBA00023136"/>
    </source>
</evidence>
<keyword evidence="5 12" id="KW-0812">Transmembrane</keyword>
<feature type="domain" description="ABC transmembrane type-1" evidence="14">
    <location>
        <begin position="695"/>
        <end position="980"/>
    </location>
</feature>
<evidence type="ECO:0000256" key="6">
    <source>
        <dbReference type="ARBA" id="ARBA00022737"/>
    </source>
</evidence>
<proteinExistence type="predicted"/>
<dbReference type="InterPro" id="IPR044746">
    <property type="entry name" value="ABCC_6TM_D1"/>
</dbReference>
<dbReference type="KEGG" id="gtt:GUITHDRAFT_41282"/>
<dbReference type="AlphaFoldDB" id="L1JMK6"/>
<dbReference type="Gene3D" id="1.20.1560.10">
    <property type="entry name" value="ABC transporter type 1, transmembrane domain"/>
    <property type="match status" value="2"/>
</dbReference>
<keyword evidence="7" id="KW-0547">Nucleotide-binding</keyword>
<evidence type="ECO:0000256" key="1">
    <source>
        <dbReference type="ARBA" id="ARBA00004128"/>
    </source>
</evidence>
<feature type="transmembrane region" description="Helical" evidence="12">
    <location>
        <begin position="189"/>
        <end position="212"/>
    </location>
</feature>
<dbReference type="FunFam" id="3.40.50.300:FF:000997">
    <property type="entry name" value="Multidrug resistance-associated protein 1"/>
    <property type="match status" value="1"/>
</dbReference>
<evidence type="ECO:0000259" key="13">
    <source>
        <dbReference type="PROSITE" id="PS50893"/>
    </source>
</evidence>
<evidence type="ECO:0000313" key="15">
    <source>
        <dbReference type="EMBL" id="EKX49816.1"/>
    </source>
</evidence>
<dbReference type="OrthoDB" id="6500128at2759"/>
<dbReference type="SUPFAM" id="SSF52540">
    <property type="entry name" value="P-loop containing nucleoside triphosphate hydrolases"/>
    <property type="match status" value="2"/>
</dbReference>
<evidence type="ECO:0000256" key="3">
    <source>
        <dbReference type="ARBA" id="ARBA00022448"/>
    </source>
</evidence>
<dbReference type="Pfam" id="PF00005">
    <property type="entry name" value="ABC_tran"/>
    <property type="match status" value="2"/>
</dbReference>
<evidence type="ECO:0000256" key="5">
    <source>
        <dbReference type="ARBA" id="ARBA00022692"/>
    </source>
</evidence>
<dbReference type="GO" id="GO:0005524">
    <property type="term" value="F:ATP binding"/>
    <property type="evidence" value="ECO:0007669"/>
    <property type="project" value="UniProtKB-KW"/>
</dbReference>
<dbReference type="PANTHER" id="PTHR24223:SF443">
    <property type="entry name" value="MULTIDRUG-RESISTANCE LIKE PROTEIN 1, ISOFORM I"/>
    <property type="match status" value="1"/>
</dbReference>
<evidence type="ECO:0000256" key="4">
    <source>
        <dbReference type="ARBA" id="ARBA00022554"/>
    </source>
</evidence>
<evidence type="ECO:0000256" key="11">
    <source>
        <dbReference type="SAM" id="MobiDB-lite"/>
    </source>
</evidence>
<dbReference type="FunFam" id="1.20.1560.10:FF:000010">
    <property type="entry name" value="Multidrug resistance-associated ABC transporter"/>
    <property type="match status" value="1"/>
</dbReference>
<dbReference type="InterPro" id="IPR017871">
    <property type="entry name" value="ABC_transporter-like_CS"/>
</dbReference>
<feature type="transmembrane region" description="Helical" evidence="12">
    <location>
        <begin position="735"/>
        <end position="761"/>
    </location>
</feature>
<feature type="transmembrane region" description="Helical" evidence="12">
    <location>
        <begin position="950"/>
        <end position="972"/>
    </location>
</feature>
<dbReference type="InterPro" id="IPR027417">
    <property type="entry name" value="P-loop_NTPase"/>
</dbReference>
<evidence type="ECO:0000313" key="16">
    <source>
        <dbReference type="EnsemblProtists" id="EKX49816"/>
    </source>
</evidence>
<protein>
    <submittedName>
        <fullName evidence="15 16">Uncharacterized protein</fullName>
    </submittedName>
</protein>
<keyword evidence="4" id="KW-0926">Vacuole</keyword>
<dbReference type="CDD" id="cd03250">
    <property type="entry name" value="ABCC_MRP_domain1"/>
    <property type="match status" value="1"/>
</dbReference>
<reference evidence="17" key="2">
    <citation type="submission" date="2012-11" db="EMBL/GenBank/DDBJ databases">
        <authorList>
            <person name="Kuo A."/>
            <person name="Curtis B.A."/>
            <person name="Tanifuji G."/>
            <person name="Burki F."/>
            <person name="Gruber A."/>
            <person name="Irimia M."/>
            <person name="Maruyama S."/>
            <person name="Arias M.C."/>
            <person name="Ball S.G."/>
            <person name="Gile G.H."/>
            <person name="Hirakawa Y."/>
            <person name="Hopkins J.F."/>
            <person name="Rensing S.A."/>
            <person name="Schmutz J."/>
            <person name="Symeonidi A."/>
            <person name="Elias M."/>
            <person name="Eveleigh R.J."/>
            <person name="Herman E.K."/>
            <person name="Klute M.J."/>
            <person name="Nakayama T."/>
            <person name="Obornik M."/>
            <person name="Reyes-Prieto A."/>
            <person name="Armbrust E.V."/>
            <person name="Aves S.J."/>
            <person name="Beiko R.G."/>
            <person name="Coutinho P."/>
            <person name="Dacks J.B."/>
            <person name="Durnford D.G."/>
            <person name="Fast N.M."/>
            <person name="Green B.R."/>
            <person name="Grisdale C."/>
            <person name="Hempe F."/>
            <person name="Henrissat B."/>
            <person name="Hoppner M.P."/>
            <person name="Ishida K.-I."/>
            <person name="Kim E."/>
            <person name="Koreny L."/>
            <person name="Kroth P.G."/>
            <person name="Liu Y."/>
            <person name="Malik S.-B."/>
            <person name="Maier U.G."/>
            <person name="McRose D."/>
            <person name="Mock T."/>
            <person name="Neilson J.A."/>
            <person name="Onodera N.T."/>
            <person name="Poole A.M."/>
            <person name="Pritham E.J."/>
            <person name="Richards T.A."/>
            <person name="Rocap G."/>
            <person name="Roy S.W."/>
            <person name="Sarai C."/>
            <person name="Schaack S."/>
            <person name="Shirato S."/>
            <person name="Slamovits C.H."/>
            <person name="Spencer D.F."/>
            <person name="Suzuki S."/>
            <person name="Worden A.Z."/>
            <person name="Zauner S."/>
            <person name="Barry K."/>
            <person name="Bell C."/>
            <person name="Bharti A.K."/>
            <person name="Crow J.A."/>
            <person name="Grimwood J."/>
            <person name="Kramer R."/>
            <person name="Lindquist E."/>
            <person name="Lucas S."/>
            <person name="Salamov A."/>
            <person name="McFadden G.I."/>
            <person name="Lane C.E."/>
            <person name="Keeling P.J."/>
            <person name="Gray M.W."/>
            <person name="Grigoriev I.V."/>
            <person name="Archibald J.M."/>
        </authorList>
    </citation>
    <scope>NUCLEOTIDE SEQUENCE</scope>
    <source>
        <strain evidence="17">CCMP2712</strain>
    </source>
</reference>
<dbReference type="GO" id="GO:0016887">
    <property type="term" value="F:ATP hydrolysis activity"/>
    <property type="evidence" value="ECO:0007669"/>
    <property type="project" value="InterPro"/>
</dbReference>
<feature type="transmembrane region" description="Helical" evidence="12">
    <location>
        <begin position="336"/>
        <end position="362"/>
    </location>
</feature>
<dbReference type="CDD" id="cd18579">
    <property type="entry name" value="ABC_6TM_ABCC_D1"/>
    <property type="match status" value="1"/>
</dbReference>
<dbReference type="PROSITE" id="PS50929">
    <property type="entry name" value="ABC_TM1F"/>
    <property type="match status" value="2"/>
</dbReference>
<dbReference type="CDD" id="cd18603">
    <property type="entry name" value="ABC_6TM_MRP1_2_3_6_D2_like"/>
    <property type="match status" value="1"/>
</dbReference>
<keyword evidence="8" id="KW-0067">ATP-binding</keyword>
<feature type="non-terminal residue" evidence="15">
    <location>
        <position position="1"/>
    </location>
</feature>
<dbReference type="GO" id="GO:0000323">
    <property type="term" value="C:lytic vacuole"/>
    <property type="evidence" value="ECO:0007669"/>
    <property type="project" value="UniProtKB-ARBA"/>
</dbReference>
<reference evidence="15 17" key="1">
    <citation type="journal article" date="2012" name="Nature">
        <title>Algal genomes reveal evolutionary mosaicism and the fate of nucleomorphs.</title>
        <authorList>
            <consortium name="DOE Joint Genome Institute"/>
            <person name="Curtis B.A."/>
            <person name="Tanifuji G."/>
            <person name="Burki F."/>
            <person name="Gruber A."/>
            <person name="Irimia M."/>
            <person name="Maruyama S."/>
            <person name="Arias M.C."/>
            <person name="Ball S.G."/>
            <person name="Gile G.H."/>
            <person name="Hirakawa Y."/>
            <person name="Hopkins J.F."/>
            <person name="Kuo A."/>
            <person name="Rensing S.A."/>
            <person name="Schmutz J."/>
            <person name="Symeonidi A."/>
            <person name="Elias M."/>
            <person name="Eveleigh R.J."/>
            <person name="Herman E.K."/>
            <person name="Klute M.J."/>
            <person name="Nakayama T."/>
            <person name="Obornik M."/>
            <person name="Reyes-Prieto A."/>
            <person name="Armbrust E.V."/>
            <person name="Aves S.J."/>
            <person name="Beiko R.G."/>
            <person name="Coutinho P."/>
            <person name="Dacks J.B."/>
            <person name="Durnford D.G."/>
            <person name="Fast N.M."/>
            <person name="Green B.R."/>
            <person name="Grisdale C.J."/>
            <person name="Hempel F."/>
            <person name="Henrissat B."/>
            <person name="Hoppner M.P."/>
            <person name="Ishida K."/>
            <person name="Kim E."/>
            <person name="Koreny L."/>
            <person name="Kroth P.G."/>
            <person name="Liu Y."/>
            <person name="Malik S.B."/>
            <person name="Maier U.G."/>
            <person name="McRose D."/>
            <person name="Mock T."/>
            <person name="Neilson J.A."/>
            <person name="Onodera N.T."/>
            <person name="Poole A.M."/>
            <person name="Pritham E.J."/>
            <person name="Richards T.A."/>
            <person name="Rocap G."/>
            <person name="Roy S.W."/>
            <person name="Sarai C."/>
            <person name="Schaack S."/>
            <person name="Shirato S."/>
            <person name="Slamovits C.H."/>
            <person name="Spencer D.F."/>
            <person name="Suzuki S."/>
            <person name="Worden A.Z."/>
            <person name="Zauner S."/>
            <person name="Barry K."/>
            <person name="Bell C."/>
            <person name="Bharti A.K."/>
            <person name="Crow J.A."/>
            <person name="Grimwood J."/>
            <person name="Kramer R."/>
            <person name="Lindquist E."/>
            <person name="Lucas S."/>
            <person name="Salamov A."/>
            <person name="McFadden G.I."/>
            <person name="Lane C.E."/>
            <person name="Keeling P.J."/>
            <person name="Gray M.W."/>
            <person name="Grigoriev I.V."/>
            <person name="Archibald J.M."/>
        </authorList>
    </citation>
    <scope>NUCLEOTIDE SEQUENCE</scope>
    <source>
        <strain evidence="15 17">CCMP2712</strain>
    </source>
</reference>
<dbReference type="InterPro" id="IPR011527">
    <property type="entry name" value="ABC1_TM_dom"/>
</dbReference>
<sequence>IFDTLTFSYLNELLERGYQRPVQMDDMPRLPEEDLANFVGSRLHQAWEQESKKAVPSLFRVLLDEYGREFFIGNLLKVPQDVLIFAGPYLLQRLVEYLDPLSPMAQESTWFTGISIVIAIFFSQLVQSLFLHQYFNRVFHVAMRVRTGLMCLVYRKAIGLSHVAKLEEDCSTGSIVNMMQVDVQRMLDFIPYASNLLWSSPFQICFCIFLLWSKVGVAALAGLGTMLVIMPINLWSMKELEKVQKRNMKHKDERVRAVSELLSGIRVLKLFAWEGPASDKVREVRAEEVSALRRFGVLGALQGVLWSSTTAFVALAVFGTYTGLGNRLSLDVAFPVLSLIIILQFPLTVLPWMCMSAVSFSISLKRISKFLKAQSLHDARRKLRSEEEDGSSDPDRLSLQVNNATMEWLPDREVLRDISIRLRDGALLAIVGPVGCGKSTLLSAILGELGIKSGSISILDGSIGYVPQQPWVINAPLRDNVLMGKEFDEDLYYSVISAAALEQDLNVLPAGDETEIGERGINLSGGQKQRVCLARALYACPSLFVLDDPLSAVDSHVAQHIFDNCIVGLMAKRSRILVTHRVDLIRAAPYIIALGQGRILAQGTYEQLVAQGVDLGLEAEIKEEEEEEEKEEKEEAKKKSAEERVQALKAGSSSQNLKEGKGKGSLMEEEERASGVVKAETYKIYLRSIGVDMLALIVCSGVVGELAHVLTGWWISHWASQESEVPVDPENTFYLLVYILFALSQAGTIFIRDVFLALGGLRASTRLHNAMLASVIRAPMQFFDTTPLGRILNRFSKDQDTADGALPKSIDELYSCFLAVLGPLCLMVSVTPWAILGVLPVIYVYISIFNFFRRTSREIKRLEANTRSPIYAHFTESLNGSHCLRAFQLVSSFERQSEERIDHLNRVFWPMVSCNRWLGLRLELCGNMLISCSALAAVVARVLGLVDHTYASLLGLSVTYALGITNELGWMVRQTTEAEANMNSVERVERYACLEPEADLNAPEDAWPANGEVVFENVYMRYRPTTPLVLKGLSMKISPGQRVGICGRTGAGKSSLISALFRLVELSGG</sequence>
<name>L1JMK6_GUITC</name>
<dbReference type="InterPro" id="IPR003439">
    <property type="entry name" value="ABC_transporter-like_ATP-bd"/>
</dbReference>
<keyword evidence="10 12" id="KW-0472">Membrane</keyword>
<feature type="transmembrane region" description="Helical" evidence="12">
    <location>
        <begin position="835"/>
        <end position="852"/>
    </location>
</feature>
<dbReference type="InterPro" id="IPR003593">
    <property type="entry name" value="AAA+_ATPase"/>
</dbReference>
<dbReference type="FunFam" id="1.20.1560.10:FF:000020">
    <property type="entry name" value="ABC metal ion transporter"/>
    <property type="match status" value="1"/>
</dbReference>
<dbReference type="OMA" id="LTTCFQD"/>
<dbReference type="EnsemblProtists" id="EKX49816">
    <property type="protein sequence ID" value="EKX49816"/>
    <property type="gene ID" value="GUITHDRAFT_41282"/>
</dbReference>
<dbReference type="Gene3D" id="3.40.50.300">
    <property type="entry name" value="P-loop containing nucleotide triphosphate hydrolases"/>
    <property type="match status" value="2"/>
</dbReference>
<dbReference type="InterPro" id="IPR050173">
    <property type="entry name" value="ABC_transporter_C-like"/>
</dbReference>
<dbReference type="InterPro" id="IPR036640">
    <property type="entry name" value="ABC1_TM_sf"/>
</dbReference>
<dbReference type="SMART" id="SM00382">
    <property type="entry name" value="AAA"/>
    <property type="match status" value="1"/>
</dbReference>
<dbReference type="GeneID" id="17306688"/>
<dbReference type="PANTHER" id="PTHR24223">
    <property type="entry name" value="ATP-BINDING CASSETTE SUB-FAMILY C"/>
    <property type="match status" value="1"/>
</dbReference>
<dbReference type="SUPFAM" id="SSF90123">
    <property type="entry name" value="ABC transporter transmembrane region"/>
    <property type="match status" value="2"/>
</dbReference>
<evidence type="ECO:0000256" key="2">
    <source>
        <dbReference type="ARBA" id="ARBA00004229"/>
    </source>
</evidence>
<feature type="transmembrane region" description="Helical" evidence="12">
    <location>
        <begin position="110"/>
        <end position="131"/>
    </location>
</feature>
<dbReference type="PROSITE" id="PS00211">
    <property type="entry name" value="ABC_TRANSPORTER_1"/>
    <property type="match status" value="1"/>
</dbReference>
<keyword evidence="17" id="KW-1185">Reference proteome</keyword>
<dbReference type="GO" id="GO:0009507">
    <property type="term" value="C:chloroplast"/>
    <property type="evidence" value="ECO:0007669"/>
    <property type="project" value="UniProtKB-SubCell"/>
</dbReference>
<keyword evidence="9 12" id="KW-1133">Transmembrane helix</keyword>
<dbReference type="GO" id="GO:0005774">
    <property type="term" value="C:vacuolar membrane"/>
    <property type="evidence" value="ECO:0007669"/>
    <property type="project" value="UniProtKB-SubCell"/>
</dbReference>
<feature type="compositionally biased region" description="Basic and acidic residues" evidence="11">
    <location>
        <begin position="633"/>
        <end position="646"/>
    </location>
</feature>
<dbReference type="PROSITE" id="PS50893">
    <property type="entry name" value="ABC_TRANSPORTER_2"/>
    <property type="match status" value="1"/>
</dbReference>
<dbReference type="STRING" id="905079.L1JMK6"/>
<keyword evidence="3" id="KW-0813">Transport</keyword>
<organism evidence="15">
    <name type="scientific">Guillardia theta (strain CCMP2712)</name>
    <name type="common">Cryptophyte</name>
    <dbReference type="NCBI Taxonomy" id="905079"/>
    <lineage>
        <taxon>Eukaryota</taxon>
        <taxon>Cryptophyceae</taxon>
        <taxon>Pyrenomonadales</taxon>
        <taxon>Geminigeraceae</taxon>
        <taxon>Guillardia</taxon>
    </lineage>
</organism>
<evidence type="ECO:0000313" key="17">
    <source>
        <dbReference type="Proteomes" id="UP000011087"/>
    </source>
</evidence>
<feature type="transmembrane region" description="Helical" evidence="12">
    <location>
        <begin position="218"/>
        <end position="236"/>
    </location>
</feature>
<dbReference type="EMBL" id="JH992980">
    <property type="protein sequence ID" value="EKX49816.1"/>
    <property type="molecule type" value="Genomic_DNA"/>
</dbReference>